<dbReference type="Pfam" id="PF00583">
    <property type="entry name" value="Acetyltransf_1"/>
    <property type="match status" value="1"/>
</dbReference>
<dbReference type="AlphaFoldDB" id="A0A1G7I1T9"/>
<evidence type="ECO:0000313" key="4">
    <source>
        <dbReference type="EMBL" id="SDF06543.1"/>
    </source>
</evidence>
<protein>
    <submittedName>
        <fullName evidence="4">Acetyltransferase (GNAT) family protein</fullName>
    </submittedName>
</protein>
<evidence type="ECO:0000313" key="5">
    <source>
        <dbReference type="Proteomes" id="UP000199399"/>
    </source>
</evidence>
<dbReference type="SUPFAM" id="SSF55729">
    <property type="entry name" value="Acyl-CoA N-acyltransferases (Nat)"/>
    <property type="match status" value="1"/>
</dbReference>
<gene>
    <name evidence="4" type="ORF">SAMN04489759_101279</name>
</gene>
<keyword evidence="2" id="KW-0012">Acyltransferase</keyword>
<accession>A0A1G7I1T9</accession>
<evidence type="ECO:0000256" key="1">
    <source>
        <dbReference type="ARBA" id="ARBA00022679"/>
    </source>
</evidence>
<evidence type="ECO:0000259" key="3">
    <source>
        <dbReference type="PROSITE" id="PS51186"/>
    </source>
</evidence>
<dbReference type="PANTHER" id="PTHR43420">
    <property type="entry name" value="ACETYLTRANSFERASE"/>
    <property type="match status" value="1"/>
</dbReference>
<proteinExistence type="predicted"/>
<name>A0A1G7I1T9_9RHOB</name>
<dbReference type="EMBL" id="FNBP01000001">
    <property type="protein sequence ID" value="SDF06543.1"/>
    <property type="molecule type" value="Genomic_DNA"/>
</dbReference>
<sequence>MQNSSMDIRKLTGEDAAAFQAIRLEGLQSHPEAFGASYEDESKLPLSLVSERIESGAVFGGFNDDRALEGVIGILKSQSEKVRHIATIWGMFVRPSARGTGLSSQLLSAAIDEGFRDCRSIRLSVVSTNVAARRLYQRAGFTQWATDRAALCVDGVFYDEILMRLEAE</sequence>
<dbReference type="InterPro" id="IPR000182">
    <property type="entry name" value="GNAT_dom"/>
</dbReference>
<keyword evidence="5" id="KW-1185">Reference proteome</keyword>
<dbReference type="GO" id="GO:0016747">
    <property type="term" value="F:acyltransferase activity, transferring groups other than amino-acyl groups"/>
    <property type="evidence" value="ECO:0007669"/>
    <property type="project" value="InterPro"/>
</dbReference>
<organism evidence="4 5">
    <name type="scientific">Sulfitobacter delicatus</name>
    <dbReference type="NCBI Taxonomy" id="218672"/>
    <lineage>
        <taxon>Bacteria</taxon>
        <taxon>Pseudomonadati</taxon>
        <taxon>Pseudomonadota</taxon>
        <taxon>Alphaproteobacteria</taxon>
        <taxon>Rhodobacterales</taxon>
        <taxon>Roseobacteraceae</taxon>
        <taxon>Sulfitobacter</taxon>
    </lineage>
</organism>
<reference evidence="5" key="1">
    <citation type="submission" date="2016-10" db="EMBL/GenBank/DDBJ databases">
        <authorList>
            <person name="Varghese N."/>
            <person name="Submissions S."/>
        </authorList>
    </citation>
    <scope>NUCLEOTIDE SEQUENCE [LARGE SCALE GENOMIC DNA]</scope>
    <source>
        <strain evidence="5">DSM 16477</strain>
    </source>
</reference>
<dbReference type="CDD" id="cd04301">
    <property type="entry name" value="NAT_SF"/>
    <property type="match status" value="1"/>
</dbReference>
<dbReference type="InterPro" id="IPR050680">
    <property type="entry name" value="YpeA/RimI_acetyltransf"/>
</dbReference>
<dbReference type="Proteomes" id="UP000199399">
    <property type="component" value="Unassembled WGS sequence"/>
</dbReference>
<keyword evidence="1 4" id="KW-0808">Transferase</keyword>
<dbReference type="PROSITE" id="PS51186">
    <property type="entry name" value="GNAT"/>
    <property type="match status" value="1"/>
</dbReference>
<dbReference type="InterPro" id="IPR016181">
    <property type="entry name" value="Acyl_CoA_acyltransferase"/>
</dbReference>
<evidence type="ECO:0000256" key="2">
    <source>
        <dbReference type="ARBA" id="ARBA00023315"/>
    </source>
</evidence>
<dbReference type="STRING" id="218672.SAMN04489759_101279"/>
<dbReference type="Gene3D" id="3.40.630.30">
    <property type="match status" value="1"/>
</dbReference>
<feature type="domain" description="N-acetyltransferase" evidence="3">
    <location>
        <begin position="6"/>
        <end position="168"/>
    </location>
</feature>